<name>A0A508SRD1_9BRAD</name>
<organism evidence="1 2">
    <name type="scientific">Bradyrhizobium ivorense</name>
    <dbReference type="NCBI Taxonomy" id="2511166"/>
    <lineage>
        <taxon>Bacteria</taxon>
        <taxon>Pseudomonadati</taxon>
        <taxon>Pseudomonadota</taxon>
        <taxon>Alphaproteobacteria</taxon>
        <taxon>Hyphomicrobiales</taxon>
        <taxon>Nitrobacteraceae</taxon>
        <taxon>Bradyrhizobium</taxon>
    </lineage>
</organism>
<dbReference type="InterPro" id="IPR011990">
    <property type="entry name" value="TPR-like_helical_dom_sf"/>
</dbReference>
<gene>
    <name evidence="1" type="ORF">CI1B_03120</name>
</gene>
<dbReference type="RefSeq" id="WP_139857119.1">
    <property type="nucleotide sequence ID" value="NZ_CAADFC020000004.1"/>
</dbReference>
<accession>A0A508SRD1</accession>
<evidence type="ECO:0000313" key="2">
    <source>
        <dbReference type="Proteomes" id="UP000328092"/>
    </source>
</evidence>
<evidence type="ECO:0000313" key="1">
    <source>
        <dbReference type="EMBL" id="VIO65215.1"/>
    </source>
</evidence>
<dbReference type="OrthoDB" id="4473689at2"/>
<comment type="caution">
    <text evidence="1">The sequence shown here is derived from an EMBL/GenBank/DDBJ whole genome shotgun (WGS) entry which is preliminary data.</text>
</comment>
<dbReference type="Proteomes" id="UP000328092">
    <property type="component" value="Unassembled WGS sequence"/>
</dbReference>
<dbReference type="EMBL" id="CAADFC020000004">
    <property type="protein sequence ID" value="VIO65215.1"/>
    <property type="molecule type" value="Genomic_DNA"/>
</dbReference>
<sequence>MTLAEETGERFVEAEIHRVEGNLWLFRNGSAEAETCYMRSLDVARAQGARSLELRAAADLARLWAGRGDRARAADLLGPIYGRFTEGLDTVDLKEAKALLDELAH</sequence>
<dbReference type="AlphaFoldDB" id="A0A508SRD1"/>
<protein>
    <submittedName>
        <fullName evidence="1">Uncharacterized protein</fullName>
    </submittedName>
</protein>
<reference evidence="1" key="1">
    <citation type="submission" date="2019-02" db="EMBL/GenBank/DDBJ databases">
        <authorList>
            <person name="Pothier F.J."/>
        </authorList>
    </citation>
    <scope>NUCLEOTIDE SEQUENCE</scope>
    <source>
        <strain evidence="1">CI-1B</strain>
    </source>
</reference>
<keyword evidence="2" id="KW-1185">Reference proteome</keyword>
<proteinExistence type="predicted"/>
<dbReference type="Gene3D" id="1.25.40.10">
    <property type="entry name" value="Tetratricopeptide repeat domain"/>
    <property type="match status" value="1"/>
</dbReference>